<dbReference type="Gramene" id="AET2Gv20966000.5">
    <property type="protein sequence ID" value="AET2Gv20966000.5"/>
    <property type="gene ID" value="AET2Gv20966000"/>
</dbReference>
<sequence>GFEEYYECLMNLPPDPSVDTSIRLDDTDRYDIDIRHAVYRIRSHKLSQKESKNELCRDELKDCPMELLDSEEFPTDFLVKMRYFSFLEEEGVLDWFFHPELCKLACLNDYQRLVPRDHGVVFDWEYADCELYRSYFHSYEMQHEYIEYFETLLRELKWLKDCLPVNDTSPTVST</sequence>
<organism evidence="1 2">
    <name type="scientific">Aegilops tauschii subsp. strangulata</name>
    <name type="common">Goatgrass</name>
    <dbReference type="NCBI Taxonomy" id="200361"/>
    <lineage>
        <taxon>Eukaryota</taxon>
        <taxon>Viridiplantae</taxon>
        <taxon>Streptophyta</taxon>
        <taxon>Embryophyta</taxon>
        <taxon>Tracheophyta</taxon>
        <taxon>Spermatophyta</taxon>
        <taxon>Magnoliopsida</taxon>
        <taxon>Liliopsida</taxon>
        <taxon>Poales</taxon>
        <taxon>Poaceae</taxon>
        <taxon>BOP clade</taxon>
        <taxon>Pooideae</taxon>
        <taxon>Triticodae</taxon>
        <taxon>Triticeae</taxon>
        <taxon>Triticinae</taxon>
        <taxon>Aegilops</taxon>
    </lineage>
</organism>
<evidence type="ECO:0000313" key="1">
    <source>
        <dbReference type="EnsemblPlants" id="AET2Gv20966000.5"/>
    </source>
</evidence>
<reference evidence="1" key="5">
    <citation type="journal article" date="2021" name="G3 (Bethesda)">
        <title>Aegilops tauschii genome assembly Aet v5.0 features greater sequence contiguity and improved annotation.</title>
        <authorList>
            <person name="Wang L."/>
            <person name="Zhu T."/>
            <person name="Rodriguez J.C."/>
            <person name="Deal K.R."/>
            <person name="Dubcovsky J."/>
            <person name="McGuire P.E."/>
            <person name="Lux T."/>
            <person name="Spannagl M."/>
            <person name="Mayer K.F.X."/>
            <person name="Baldrich P."/>
            <person name="Meyers B.C."/>
            <person name="Huo N."/>
            <person name="Gu Y.Q."/>
            <person name="Zhou H."/>
            <person name="Devos K.M."/>
            <person name="Bennetzen J.L."/>
            <person name="Unver T."/>
            <person name="Budak H."/>
            <person name="Gulick P.J."/>
            <person name="Galiba G."/>
            <person name="Kalapos B."/>
            <person name="Nelson D.R."/>
            <person name="Li P."/>
            <person name="You F.M."/>
            <person name="Luo M.C."/>
            <person name="Dvorak J."/>
        </authorList>
    </citation>
    <scope>NUCLEOTIDE SEQUENCE [LARGE SCALE GENOMIC DNA]</scope>
    <source>
        <strain evidence="1">cv. AL8/78</strain>
    </source>
</reference>
<accession>A0A453CUL4</accession>
<dbReference type="Proteomes" id="UP000015105">
    <property type="component" value="Chromosome 2D"/>
</dbReference>
<reference evidence="2" key="2">
    <citation type="journal article" date="2017" name="Nat. Plants">
        <title>The Aegilops tauschii genome reveals multiple impacts of transposons.</title>
        <authorList>
            <person name="Zhao G."/>
            <person name="Zou C."/>
            <person name="Li K."/>
            <person name="Wang K."/>
            <person name="Li T."/>
            <person name="Gao L."/>
            <person name="Zhang X."/>
            <person name="Wang H."/>
            <person name="Yang Z."/>
            <person name="Liu X."/>
            <person name="Jiang W."/>
            <person name="Mao L."/>
            <person name="Kong X."/>
            <person name="Jiao Y."/>
            <person name="Jia J."/>
        </authorList>
    </citation>
    <scope>NUCLEOTIDE SEQUENCE [LARGE SCALE GENOMIC DNA]</scope>
    <source>
        <strain evidence="2">cv. AL8/78</strain>
    </source>
</reference>
<proteinExistence type="predicted"/>
<dbReference type="PANTHER" id="PTHR34480">
    <property type="entry name" value="OS01G0967800 PROTEIN-RELATED"/>
    <property type="match status" value="1"/>
</dbReference>
<dbReference type="AlphaFoldDB" id="A0A453CUL4"/>
<dbReference type="PANTHER" id="PTHR34480:SF15">
    <property type="entry name" value="GENOME ASSEMBLY, CHROMOSOME: II"/>
    <property type="match status" value="1"/>
</dbReference>
<reference evidence="2" key="1">
    <citation type="journal article" date="2014" name="Science">
        <title>Ancient hybridizations among the ancestral genomes of bread wheat.</title>
        <authorList>
            <consortium name="International Wheat Genome Sequencing Consortium,"/>
            <person name="Marcussen T."/>
            <person name="Sandve S.R."/>
            <person name="Heier L."/>
            <person name="Spannagl M."/>
            <person name="Pfeifer M."/>
            <person name="Jakobsen K.S."/>
            <person name="Wulff B.B."/>
            <person name="Steuernagel B."/>
            <person name="Mayer K.F."/>
            <person name="Olsen O.A."/>
        </authorList>
    </citation>
    <scope>NUCLEOTIDE SEQUENCE [LARGE SCALE GENOMIC DNA]</scope>
    <source>
        <strain evidence="2">cv. AL8/78</strain>
    </source>
</reference>
<dbReference type="EnsemblPlants" id="AET2Gv20966000.5">
    <property type="protein sequence ID" value="AET2Gv20966000.5"/>
    <property type="gene ID" value="AET2Gv20966000"/>
</dbReference>
<evidence type="ECO:0000313" key="2">
    <source>
        <dbReference type="Proteomes" id="UP000015105"/>
    </source>
</evidence>
<reference evidence="1" key="3">
    <citation type="journal article" date="2017" name="Nature">
        <title>Genome sequence of the progenitor of the wheat D genome Aegilops tauschii.</title>
        <authorList>
            <person name="Luo M.C."/>
            <person name="Gu Y.Q."/>
            <person name="Puiu D."/>
            <person name="Wang H."/>
            <person name="Twardziok S.O."/>
            <person name="Deal K.R."/>
            <person name="Huo N."/>
            <person name="Zhu T."/>
            <person name="Wang L."/>
            <person name="Wang Y."/>
            <person name="McGuire P.E."/>
            <person name="Liu S."/>
            <person name="Long H."/>
            <person name="Ramasamy R.K."/>
            <person name="Rodriguez J.C."/>
            <person name="Van S.L."/>
            <person name="Yuan L."/>
            <person name="Wang Z."/>
            <person name="Xia Z."/>
            <person name="Xiao L."/>
            <person name="Anderson O.D."/>
            <person name="Ouyang S."/>
            <person name="Liang Y."/>
            <person name="Zimin A.V."/>
            <person name="Pertea G."/>
            <person name="Qi P."/>
            <person name="Bennetzen J.L."/>
            <person name="Dai X."/>
            <person name="Dawson M.W."/>
            <person name="Muller H.G."/>
            <person name="Kugler K."/>
            <person name="Rivarola-Duarte L."/>
            <person name="Spannagl M."/>
            <person name="Mayer K.F.X."/>
            <person name="Lu F.H."/>
            <person name="Bevan M.W."/>
            <person name="Leroy P."/>
            <person name="Li P."/>
            <person name="You F.M."/>
            <person name="Sun Q."/>
            <person name="Liu Z."/>
            <person name="Lyons E."/>
            <person name="Wicker T."/>
            <person name="Salzberg S.L."/>
            <person name="Devos K.M."/>
            <person name="Dvorak J."/>
        </authorList>
    </citation>
    <scope>NUCLEOTIDE SEQUENCE [LARGE SCALE GENOMIC DNA]</scope>
    <source>
        <strain evidence="1">cv. AL8/78</strain>
    </source>
</reference>
<keyword evidence="2" id="KW-1185">Reference proteome</keyword>
<reference evidence="1" key="4">
    <citation type="submission" date="2019-03" db="UniProtKB">
        <authorList>
            <consortium name="EnsemblPlants"/>
        </authorList>
    </citation>
    <scope>IDENTIFICATION</scope>
</reference>
<protein>
    <submittedName>
        <fullName evidence="1">Uncharacterized protein</fullName>
    </submittedName>
</protein>
<name>A0A453CUL4_AEGTS</name>